<dbReference type="AlphaFoldDB" id="A0A8J3FSC9"/>
<dbReference type="PROSITE" id="PS51257">
    <property type="entry name" value="PROKAR_LIPOPROTEIN"/>
    <property type="match status" value="1"/>
</dbReference>
<keyword evidence="2" id="KW-1185">Reference proteome</keyword>
<accession>A0A8J3FSC9</accession>
<dbReference type="PANTHER" id="PTHR43649">
    <property type="entry name" value="ARABINOSE-BINDING PROTEIN-RELATED"/>
    <property type="match status" value="1"/>
</dbReference>
<name>A0A8J3FSC9_9ACTN</name>
<evidence type="ECO:0000313" key="2">
    <source>
        <dbReference type="Proteomes" id="UP000656042"/>
    </source>
</evidence>
<dbReference type="InterPro" id="IPR050490">
    <property type="entry name" value="Bact_solute-bd_prot1"/>
</dbReference>
<gene>
    <name evidence="1" type="ORF">GCM10012284_55600</name>
</gene>
<dbReference type="RefSeq" id="WP_229716215.1">
    <property type="nucleotide sequence ID" value="NZ_BMMX01000042.1"/>
</dbReference>
<comment type="caution">
    <text evidence="1">The sequence shown here is derived from an EMBL/GenBank/DDBJ whole genome shotgun (WGS) entry which is preliminary data.</text>
</comment>
<proteinExistence type="predicted"/>
<dbReference type="EMBL" id="BMMX01000042">
    <property type="protein sequence ID" value="GGL13664.1"/>
    <property type="molecule type" value="Genomic_DNA"/>
</dbReference>
<evidence type="ECO:0000313" key="1">
    <source>
        <dbReference type="EMBL" id="GGL13664.1"/>
    </source>
</evidence>
<dbReference type="SUPFAM" id="SSF53850">
    <property type="entry name" value="Periplasmic binding protein-like II"/>
    <property type="match status" value="1"/>
</dbReference>
<dbReference type="PANTHER" id="PTHR43649:SF14">
    <property type="entry name" value="BLR3389 PROTEIN"/>
    <property type="match status" value="1"/>
</dbReference>
<dbReference type="InterPro" id="IPR006059">
    <property type="entry name" value="SBP"/>
</dbReference>
<dbReference type="Proteomes" id="UP000656042">
    <property type="component" value="Unassembled WGS sequence"/>
</dbReference>
<reference evidence="1" key="2">
    <citation type="submission" date="2020-09" db="EMBL/GenBank/DDBJ databases">
        <authorList>
            <person name="Sun Q."/>
            <person name="Zhou Y."/>
        </authorList>
    </citation>
    <scope>NUCLEOTIDE SEQUENCE</scope>
    <source>
        <strain evidence="1">CGMCC 4.7299</strain>
    </source>
</reference>
<dbReference type="Gene3D" id="3.40.190.10">
    <property type="entry name" value="Periplasmic binding protein-like II"/>
    <property type="match status" value="2"/>
</dbReference>
<organism evidence="1 2">
    <name type="scientific">Mangrovihabitans endophyticus</name>
    <dbReference type="NCBI Taxonomy" id="1751298"/>
    <lineage>
        <taxon>Bacteria</taxon>
        <taxon>Bacillati</taxon>
        <taxon>Actinomycetota</taxon>
        <taxon>Actinomycetes</taxon>
        <taxon>Micromonosporales</taxon>
        <taxon>Micromonosporaceae</taxon>
        <taxon>Mangrovihabitans</taxon>
    </lineage>
</organism>
<dbReference type="Pfam" id="PF01547">
    <property type="entry name" value="SBP_bac_1"/>
    <property type="match status" value="1"/>
</dbReference>
<reference evidence="1" key="1">
    <citation type="journal article" date="2014" name="Int. J. Syst. Evol. Microbiol.">
        <title>Complete genome sequence of Corynebacterium casei LMG S-19264T (=DSM 44701T), isolated from a smear-ripened cheese.</title>
        <authorList>
            <consortium name="US DOE Joint Genome Institute (JGI-PGF)"/>
            <person name="Walter F."/>
            <person name="Albersmeier A."/>
            <person name="Kalinowski J."/>
            <person name="Ruckert C."/>
        </authorList>
    </citation>
    <scope>NUCLEOTIDE SEQUENCE</scope>
    <source>
        <strain evidence="1">CGMCC 4.7299</strain>
    </source>
</reference>
<protein>
    <submittedName>
        <fullName evidence="1">Sugar ABC transporter substrate-binding protein</fullName>
    </submittedName>
</protein>
<sequence>MDRRHFFNLALGAGAGAVLAGCGSSGPSGGPGGGAGAGAASYWFLTGDPGETIRKASVDRFNKANSDSKINPTAFQNDAYKTKIKTAIGAGQAPTIIWGWGGGTLRSYVQSDQVEDLTSWFADNSAVKDRLFPSSFAAATVDDKIYAMPCETVAPIVLFYNKEVFDKVGAQPPQSWADIMALVPKFNAAGVAPFSLGGQSRWTNMMWLEFLYDRIGGPEVFQAAFEGEKDAWSNPASIEALTKVQQLVKANGFIKGFSSITADSNADQALLYTGKAAMMLHGTWTYGSMANDGGDFVSGGHLGYMNFPPVEGGKGDPSNTVGNPGQYLSISSKATDEQKEIAKKFFATQVLSDAEVKEWIDTGNVPIVNGSESKMSGSKDADFLKFVYGIASNAKSFAQSWDQALSPTAAEELLDNIAKLFQLSITPQQFAASMNQVIGK</sequence>